<dbReference type="Pfam" id="PF07282">
    <property type="entry name" value="Cas12f1-like_TNB"/>
    <property type="match status" value="1"/>
</dbReference>
<proteinExistence type="predicted"/>
<dbReference type="GO" id="GO:0003677">
    <property type="term" value="F:DNA binding"/>
    <property type="evidence" value="ECO:0007669"/>
    <property type="project" value="UniProtKB-KW"/>
</dbReference>
<accession>A0AA45WPR5</accession>
<keyword evidence="1" id="KW-0238">DNA-binding</keyword>
<reference evidence="3" key="1">
    <citation type="submission" date="2017-05" db="EMBL/GenBank/DDBJ databases">
        <authorList>
            <person name="Varghese N."/>
            <person name="Submissions S."/>
        </authorList>
    </citation>
    <scope>NUCLEOTIDE SEQUENCE</scope>
    <source>
        <strain evidence="3">DSM 18763</strain>
    </source>
</reference>
<feature type="domain" description="Cas12f1-like TNB" evidence="2">
    <location>
        <begin position="370"/>
        <end position="430"/>
    </location>
</feature>
<keyword evidence="4" id="KW-1185">Reference proteome</keyword>
<evidence type="ECO:0000313" key="4">
    <source>
        <dbReference type="Proteomes" id="UP001157947"/>
    </source>
</evidence>
<protein>
    <submittedName>
        <fullName evidence="3">Transposase</fullName>
    </submittedName>
</protein>
<dbReference type="RefSeq" id="WP_265134911.1">
    <property type="nucleotide sequence ID" value="NZ_FXTX01000025.1"/>
</dbReference>
<comment type="caution">
    <text evidence="3">The sequence shown here is derived from an EMBL/GenBank/DDBJ whole genome shotgun (WGS) entry which is preliminary data.</text>
</comment>
<dbReference type="NCBIfam" id="TIGR01766">
    <property type="entry name" value="IS200/IS605 family accessory protein TnpB-like domain"/>
    <property type="match status" value="1"/>
</dbReference>
<evidence type="ECO:0000259" key="2">
    <source>
        <dbReference type="Pfam" id="PF07282"/>
    </source>
</evidence>
<evidence type="ECO:0000313" key="3">
    <source>
        <dbReference type="EMBL" id="SMP22149.1"/>
    </source>
</evidence>
<gene>
    <name evidence="3" type="ORF">SAMN06264868_12515</name>
</gene>
<dbReference type="EMBL" id="FXTX01000025">
    <property type="protein sequence ID" value="SMP22149.1"/>
    <property type="molecule type" value="Genomic_DNA"/>
</dbReference>
<name>A0AA45WPR5_9AQUI</name>
<organism evidence="3 4">
    <name type="scientific">Venenivibrio stagnispumantis</name>
    <dbReference type="NCBI Taxonomy" id="407998"/>
    <lineage>
        <taxon>Bacteria</taxon>
        <taxon>Pseudomonadati</taxon>
        <taxon>Aquificota</taxon>
        <taxon>Aquificia</taxon>
        <taxon>Aquificales</taxon>
        <taxon>Hydrogenothermaceae</taxon>
        <taxon>Venenivibrio</taxon>
    </lineage>
</organism>
<dbReference type="InterPro" id="IPR010095">
    <property type="entry name" value="Cas12f1-like_TNB"/>
</dbReference>
<dbReference type="Proteomes" id="UP001157947">
    <property type="component" value="Unassembled WGS sequence"/>
</dbReference>
<evidence type="ECO:0000256" key="1">
    <source>
        <dbReference type="ARBA" id="ARBA00023125"/>
    </source>
</evidence>
<dbReference type="AlphaFoldDB" id="A0AA45WPR5"/>
<sequence length="491" mass="58168">MNERIIGAYKYRHFGNKGKVDKILQVLKEYRKTAKDIAKIQWNLFFKQGNFNEYNEVKNIKSKLSERYKQTCQSQLVGILESYISNRQNDFVEIVYNSSLDKDTKFILFVINKSKVWFNEKLQKAVLKDKKGKVIKELPINKYHYKLARKILKHTFKQNKFPSFKNISMNLDKKVMDIQKKKDGKAKSFDYWVSITTLEKRRPVYIPLKTNSYAEKLDGKFLNFIQVNEKDNDIEIRLVKELNKKEEYIPQTDILAIDIGLNPLFATDKGDLFGRCFKDYLIQLDAKITKRMQYLQKNNIKPSKDKKYKKLVQKFRDFLKSEINRIFNRIIEIYKPKVIVLEKLDFRSPDLSKRLNRLISNFGKRYINEKIERIKQFYGIEVIFINPAYTSQECSNCGYIDKDNRKDTHTFECKACGNKINAQVNGARNIFRRSSLGEITPYTSKKKVLQILVKQYLERYKGCNSAPCELLMNNPYYRDYLSNSKPLMCVE</sequence>